<reference evidence="7 8" key="1">
    <citation type="submission" date="2019-04" db="EMBL/GenBank/DDBJ databases">
        <title>Aspergillus burnettii sp. nov., novel species from soil in southeast Queensland.</title>
        <authorList>
            <person name="Gilchrist C.L.M."/>
            <person name="Pitt J.I."/>
            <person name="Lange L."/>
            <person name="Lacey H.J."/>
            <person name="Vuong D."/>
            <person name="Midgley D.J."/>
            <person name="Greenfield P."/>
            <person name="Bradbury M."/>
            <person name="Lacey E."/>
            <person name="Busk P.K."/>
            <person name="Pilgaard B."/>
            <person name="Chooi Y.H."/>
            <person name="Piggott A.M."/>
        </authorList>
    </citation>
    <scope>NUCLEOTIDE SEQUENCE [LARGE SCALE GENOMIC DNA]</scope>
    <source>
        <strain evidence="7 8">FRR 5400</strain>
    </source>
</reference>
<dbReference type="InterPro" id="IPR000109">
    <property type="entry name" value="POT_fam"/>
</dbReference>
<keyword evidence="4 6" id="KW-1133">Transmembrane helix</keyword>
<evidence type="ECO:0000313" key="8">
    <source>
        <dbReference type="Proteomes" id="UP000541154"/>
    </source>
</evidence>
<dbReference type="GO" id="GO:0016020">
    <property type="term" value="C:membrane"/>
    <property type="evidence" value="ECO:0007669"/>
    <property type="project" value="UniProtKB-SubCell"/>
</dbReference>
<feature type="transmembrane region" description="Helical" evidence="6">
    <location>
        <begin position="136"/>
        <end position="155"/>
    </location>
</feature>
<organism evidence="7 8">
    <name type="scientific">Petromyces alliaceus</name>
    <name type="common">Aspergillus alliaceus</name>
    <dbReference type="NCBI Taxonomy" id="209559"/>
    <lineage>
        <taxon>Eukaryota</taxon>
        <taxon>Fungi</taxon>
        <taxon>Dikarya</taxon>
        <taxon>Ascomycota</taxon>
        <taxon>Pezizomycotina</taxon>
        <taxon>Eurotiomycetes</taxon>
        <taxon>Eurotiomycetidae</taxon>
        <taxon>Eurotiales</taxon>
        <taxon>Aspergillaceae</taxon>
        <taxon>Aspergillus</taxon>
        <taxon>Aspergillus subgen. Circumdati</taxon>
    </lineage>
</organism>
<feature type="transmembrane region" description="Helical" evidence="6">
    <location>
        <begin position="110"/>
        <end position="130"/>
    </location>
</feature>
<protein>
    <recommendedName>
        <fullName evidence="9">POT peptide transporter</fullName>
    </recommendedName>
</protein>
<comment type="caution">
    <text evidence="7">The sequence shown here is derived from an EMBL/GenBank/DDBJ whole genome shotgun (WGS) entry which is preliminary data.</text>
</comment>
<feature type="transmembrane region" description="Helical" evidence="6">
    <location>
        <begin position="221"/>
        <end position="241"/>
    </location>
</feature>
<proteinExistence type="inferred from homology"/>
<dbReference type="InterPro" id="IPR036259">
    <property type="entry name" value="MFS_trans_sf"/>
</dbReference>
<dbReference type="Proteomes" id="UP000541154">
    <property type="component" value="Unassembled WGS sequence"/>
</dbReference>
<evidence type="ECO:0000256" key="5">
    <source>
        <dbReference type="ARBA" id="ARBA00023136"/>
    </source>
</evidence>
<keyword evidence="5 6" id="KW-0472">Membrane</keyword>
<name>A0A8H6A1C8_PETAA</name>
<accession>A0A8H6A1C8</accession>
<dbReference type="EMBL" id="SPNV01000220">
    <property type="protein sequence ID" value="KAF5858110.1"/>
    <property type="molecule type" value="Genomic_DNA"/>
</dbReference>
<keyword evidence="8" id="KW-1185">Reference proteome</keyword>
<gene>
    <name evidence="7" type="ORF">ETB97_004876</name>
</gene>
<evidence type="ECO:0000256" key="6">
    <source>
        <dbReference type="SAM" id="Phobius"/>
    </source>
</evidence>
<dbReference type="GO" id="GO:0022857">
    <property type="term" value="F:transmembrane transporter activity"/>
    <property type="evidence" value="ECO:0007669"/>
    <property type="project" value="InterPro"/>
</dbReference>
<sequence length="476" mass="51825">MKPTTVECESLDSVETERSSLRHVCDDISLDIFLVAVAELAERFTYRSLTAPMQNYIQNARDDPMHPGALGMGQKLATGMNYSFVGWCYFAPILMAIVADTFLGRFNTIVLGTGFSAAGVLILFVTSLPVSLENGAGLPGLMAALVLVGLGTGAIKSNVAPLIAEQYAGRPERLKTLKSGEQVLVDPSITTQTIYARYYWVINLGALSVLPVSWIELKVDFWAAFMLPLCFWTLAMLALLAGRTRYIVRPPQGSAIIKAMRVLWIGIKNKGNLEAARPSLLEKAGVSVSWDGIFVDELKRALVACRVFLLFPIYWICNGQGNSNLVSMAASMETHGIPNDMTDGCEGATPARKISVFLQIPVYSLIGISELLAMLSGMEYAYTKAPQSMRSVIMALFLMTGAVGSSLGISLSAVSVDPRVLVEYVSLSATMLVAAIVFFLCFRKYSRIEKSMNMLVEVDGPKDSLDTDDASRLEKQ</sequence>
<feature type="transmembrane region" description="Helical" evidence="6">
    <location>
        <begin position="392"/>
        <end position="415"/>
    </location>
</feature>
<feature type="transmembrane region" description="Helical" evidence="6">
    <location>
        <begin position="421"/>
        <end position="442"/>
    </location>
</feature>
<dbReference type="Gene3D" id="1.20.1250.20">
    <property type="entry name" value="MFS general substrate transporter like domains"/>
    <property type="match status" value="2"/>
</dbReference>
<dbReference type="SUPFAM" id="SSF103473">
    <property type="entry name" value="MFS general substrate transporter"/>
    <property type="match status" value="1"/>
</dbReference>
<dbReference type="AlphaFoldDB" id="A0A8H6A1C8"/>
<feature type="transmembrane region" description="Helical" evidence="6">
    <location>
        <begin position="84"/>
        <end position="103"/>
    </location>
</feature>
<feature type="transmembrane region" description="Helical" evidence="6">
    <location>
        <begin position="198"/>
        <end position="215"/>
    </location>
</feature>
<keyword evidence="3 6" id="KW-0812">Transmembrane</keyword>
<comment type="subcellular location">
    <subcellularLocation>
        <location evidence="1">Membrane</location>
        <topology evidence="1">Multi-pass membrane protein</topology>
    </subcellularLocation>
</comment>
<evidence type="ECO:0000256" key="3">
    <source>
        <dbReference type="ARBA" id="ARBA00022692"/>
    </source>
</evidence>
<evidence type="ECO:0000313" key="7">
    <source>
        <dbReference type="EMBL" id="KAF5858110.1"/>
    </source>
</evidence>
<evidence type="ECO:0000256" key="4">
    <source>
        <dbReference type="ARBA" id="ARBA00022989"/>
    </source>
</evidence>
<evidence type="ECO:0000256" key="1">
    <source>
        <dbReference type="ARBA" id="ARBA00004141"/>
    </source>
</evidence>
<evidence type="ECO:0008006" key="9">
    <source>
        <dbReference type="Google" id="ProtNLM"/>
    </source>
</evidence>
<comment type="similarity">
    <text evidence="2">Belongs to the major facilitator superfamily. Proton-dependent oligopeptide transporter (POT/PTR) (TC 2.A.17) family.</text>
</comment>
<evidence type="ECO:0000256" key="2">
    <source>
        <dbReference type="ARBA" id="ARBA00005982"/>
    </source>
</evidence>
<dbReference type="Pfam" id="PF00854">
    <property type="entry name" value="PTR2"/>
    <property type="match status" value="2"/>
</dbReference>
<dbReference type="PANTHER" id="PTHR11654">
    <property type="entry name" value="OLIGOPEPTIDE TRANSPORTER-RELATED"/>
    <property type="match status" value="1"/>
</dbReference>